<evidence type="ECO:0000313" key="1">
    <source>
        <dbReference type="EMBL" id="RMZ96941.1"/>
    </source>
</evidence>
<name>A0A3M7PCV7_BRAPC</name>
<keyword evidence="2" id="KW-1185">Reference proteome</keyword>
<comment type="caution">
    <text evidence="1">The sequence shown here is derived from an EMBL/GenBank/DDBJ whole genome shotgun (WGS) entry which is preliminary data.</text>
</comment>
<proteinExistence type="predicted"/>
<dbReference type="EMBL" id="REGN01011759">
    <property type="protein sequence ID" value="RMZ96941.1"/>
    <property type="molecule type" value="Genomic_DNA"/>
</dbReference>
<sequence length="34" mass="4332">MIWNSHKKLIKLKYLRWYVWRKEYMTGKNCEITA</sequence>
<reference evidence="1 2" key="1">
    <citation type="journal article" date="2018" name="Sci. Rep.">
        <title>Genomic signatures of local adaptation to the degree of environmental predictability in rotifers.</title>
        <authorList>
            <person name="Franch-Gras L."/>
            <person name="Hahn C."/>
            <person name="Garcia-Roger E.M."/>
            <person name="Carmona M.J."/>
            <person name="Serra M."/>
            <person name="Gomez A."/>
        </authorList>
    </citation>
    <scope>NUCLEOTIDE SEQUENCE [LARGE SCALE GENOMIC DNA]</scope>
    <source>
        <strain evidence="1">HYR1</strain>
    </source>
</reference>
<organism evidence="1 2">
    <name type="scientific">Brachionus plicatilis</name>
    <name type="common">Marine rotifer</name>
    <name type="synonym">Brachionus muelleri</name>
    <dbReference type="NCBI Taxonomy" id="10195"/>
    <lineage>
        <taxon>Eukaryota</taxon>
        <taxon>Metazoa</taxon>
        <taxon>Spiralia</taxon>
        <taxon>Gnathifera</taxon>
        <taxon>Rotifera</taxon>
        <taxon>Eurotatoria</taxon>
        <taxon>Monogononta</taxon>
        <taxon>Pseudotrocha</taxon>
        <taxon>Ploima</taxon>
        <taxon>Brachionidae</taxon>
        <taxon>Brachionus</taxon>
    </lineage>
</organism>
<evidence type="ECO:0000313" key="2">
    <source>
        <dbReference type="Proteomes" id="UP000276133"/>
    </source>
</evidence>
<dbReference type="Proteomes" id="UP000276133">
    <property type="component" value="Unassembled WGS sequence"/>
</dbReference>
<gene>
    <name evidence="1" type="ORF">BpHYR1_009199</name>
</gene>
<dbReference type="AlphaFoldDB" id="A0A3M7PCV7"/>
<protein>
    <submittedName>
        <fullName evidence="1">Uncharacterized protein</fullName>
    </submittedName>
</protein>
<accession>A0A3M7PCV7</accession>